<reference evidence="2" key="1">
    <citation type="journal article" date="2022" name="DNA Res.">
        <title>Genome analysis of five recently described species of the CUG-Ser clade uncovers Candida theae as a new hybrid lineage with pathogenic potential in the Candida parapsilosis species complex.</title>
        <authorList>
            <person name="Mixao V."/>
            <person name="Del Olmo V."/>
            <person name="Hegedusova E."/>
            <person name="Saus E."/>
            <person name="Pryszcz L."/>
            <person name="Cillingova A."/>
            <person name="Nosek J."/>
            <person name="Gabaldon T."/>
        </authorList>
    </citation>
    <scope>NUCLEOTIDE SEQUENCE</scope>
    <source>
        <strain evidence="2">CBS 10844</strain>
    </source>
</reference>
<proteinExistence type="predicted"/>
<dbReference type="GeneID" id="73380519"/>
<dbReference type="Proteomes" id="UP001202479">
    <property type="component" value="Unassembled WGS sequence"/>
</dbReference>
<comment type="caution">
    <text evidence="2">The sequence shown here is derived from an EMBL/GenBank/DDBJ whole genome shotgun (WGS) entry which is preliminary data.</text>
</comment>
<dbReference type="EMBL" id="JAHUZD010000105">
    <property type="protein sequence ID" value="KAI3404263.1"/>
    <property type="molecule type" value="Genomic_DNA"/>
</dbReference>
<accession>A0AAI9SW89</accession>
<dbReference type="AlphaFoldDB" id="A0AAI9SW89"/>
<evidence type="ECO:0000256" key="1">
    <source>
        <dbReference type="SAM" id="MobiDB-lite"/>
    </source>
</evidence>
<evidence type="ECO:0000313" key="2">
    <source>
        <dbReference type="EMBL" id="KAI3404263.1"/>
    </source>
</evidence>
<protein>
    <recommendedName>
        <fullName evidence="4">Nitrogen regulatory protein areA GATA-like domain-containing protein</fullName>
    </recommendedName>
</protein>
<evidence type="ECO:0008006" key="4">
    <source>
        <dbReference type="Google" id="ProtNLM"/>
    </source>
</evidence>
<feature type="compositionally biased region" description="Low complexity" evidence="1">
    <location>
        <begin position="174"/>
        <end position="183"/>
    </location>
</feature>
<gene>
    <name evidence="2" type="ORF">KGF56_002902</name>
</gene>
<sequence length="291" mass="33411">MLHFLDDMILGSSFYTSYINTKFDQNIDYLEYVPQISSSTTEHYLQDNSNLINFIKYINSDPDYKYGNQFLYTRLQNICWRRIFKNHKNLPDLNPLIINWDKNSDITWLFGPRVELDLPAVATSAASSLAKSSKQEGKTFITTKSQNQYSLQQHIPIQKSVKANNEDEDEDKISVSSYDSDSSMDSQYSQDFIHTSAASLPIRKDSSCSITSSYFEEEVEDDEEKQPVDEITVPAVKSILKKQSTNISDDGGAIKSKKEQKKVVSFNYIINTREIIDNISLDYNFLDKNCI</sequence>
<evidence type="ECO:0000313" key="3">
    <source>
        <dbReference type="Proteomes" id="UP001202479"/>
    </source>
</evidence>
<name>A0AAI9SW89_9ASCO</name>
<dbReference type="RefSeq" id="XP_049180008.1">
    <property type="nucleotide sequence ID" value="XM_049324179.1"/>
</dbReference>
<organism evidence="2 3">
    <name type="scientific">Candida oxycetoniae</name>
    <dbReference type="NCBI Taxonomy" id="497107"/>
    <lineage>
        <taxon>Eukaryota</taxon>
        <taxon>Fungi</taxon>
        <taxon>Dikarya</taxon>
        <taxon>Ascomycota</taxon>
        <taxon>Saccharomycotina</taxon>
        <taxon>Pichiomycetes</taxon>
        <taxon>Debaryomycetaceae</taxon>
        <taxon>Candida/Lodderomyces clade</taxon>
        <taxon>Candida</taxon>
    </lineage>
</organism>
<keyword evidence="3" id="KW-1185">Reference proteome</keyword>
<feature type="region of interest" description="Disordered" evidence="1">
    <location>
        <begin position="153"/>
        <end position="183"/>
    </location>
</feature>